<comment type="subunit">
    <text evidence="9">The Tat system comprises two distinct complexes: a TatABC complex, containing multiple copies of TatA, TatB and TatC subunits, and a separate TatA complex, containing only TatA subunits. Substrates initially bind to the TatABC complex, which probably triggers association of the separate TatA complex to form the active translocon.</text>
</comment>
<dbReference type="PANTHER" id="PTHR42982:SF8">
    <property type="entry name" value="SEC-INDEPENDENT PROTEIN TRANSLOCASE PROTEIN TATA"/>
    <property type="match status" value="1"/>
</dbReference>
<comment type="similarity">
    <text evidence="9">Belongs to the TatA/E family.</text>
</comment>
<evidence type="ECO:0000256" key="2">
    <source>
        <dbReference type="ARBA" id="ARBA00022448"/>
    </source>
</evidence>
<dbReference type="Proteomes" id="UP000199012">
    <property type="component" value="Unassembled WGS sequence"/>
</dbReference>
<evidence type="ECO:0000313" key="11">
    <source>
        <dbReference type="EMBL" id="SFA85400.1"/>
    </source>
</evidence>
<dbReference type="RefSeq" id="WP_090030923.1">
    <property type="nucleotide sequence ID" value="NZ_BONM01000012.1"/>
</dbReference>
<dbReference type="Pfam" id="PF02416">
    <property type="entry name" value="TatA_B_E"/>
    <property type="match status" value="1"/>
</dbReference>
<keyword evidence="5 9" id="KW-0653">Protein transport</keyword>
<proteinExistence type="inferred from homology"/>
<accession>A0A1I0WB10</accession>
<evidence type="ECO:0000256" key="8">
    <source>
        <dbReference type="ARBA" id="ARBA00023136"/>
    </source>
</evidence>
<evidence type="ECO:0000256" key="10">
    <source>
        <dbReference type="SAM" id="MobiDB-lite"/>
    </source>
</evidence>
<dbReference type="AlphaFoldDB" id="A0A1I0WB10"/>
<keyword evidence="8 9" id="KW-0472">Membrane</keyword>
<keyword evidence="7 9" id="KW-0811">Translocation</keyword>
<comment type="subcellular location">
    <subcellularLocation>
        <location evidence="1 9">Cell membrane</location>
        <topology evidence="1 9">Single-pass membrane protein</topology>
    </subcellularLocation>
</comment>
<dbReference type="OrthoDB" id="5245163at2"/>
<dbReference type="Gene3D" id="1.20.5.3310">
    <property type="match status" value="1"/>
</dbReference>
<evidence type="ECO:0000256" key="7">
    <source>
        <dbReference type="ARBA" id="ARBA00023010"/>
    </source>
</evidence>
<dbReference type="NCBIfam" id="NF001854">
    <property type="entry name" value="PRK00575.1"/>
    <property type="match status" value="1"/>
</dbReference>
<organism evidence="11 12">
    <name type="scientific">Cellulomonas marina</name>
    <dbReference type="NCBI Taxonomy" id="988821"/>
    <lineage>
        <taxon>Bacteria</taxon>
        <taxon>Bacillati</taxon>
        <taxon>Actinomycetota</taxon>
        <taxon>Actinomycetes</taxon>
        <taxon>Micrococcales</taxon>
        <taxon>Cellulomonadaceae</taxon>
        <taxon>Cellulomonas</taxon>
    </lineage>
</organism>
<evidence type="ECO:0000256" key="1">
    <source>
        <dbReference type="ARBA" id="ARBA00004162"/>
    </source>
</evidence>
<dbReference type="InterPro" id="IPR006312">
    <property type="entry name" value="TatA/E"/>
</dbReference>
<dbReference type="PANTHER" id="PTHR42982">
    <property type="entry name" value="SEC-INDEPENDENT PROTEIN TRANSLOCASE PROTEIN TATA"/>
    <property type="match status" value="1"/>
</dbReference>
<evidence type="ECO:0000256" key="3">
    <source>
        <dbReference type="ARBA" id="ARBA00022475"/>
    </source>
</evidence>
<dbReference type="GO" id="GO:0043953">
    <property type="term" value="P:protein transport by the Tat complex"/>
    <property type="evidence" value="ECO:0007669"/>
    <property type="project" value="UniProtKB-UniRule"/>
</dbReference>
<keyword evidence="6 9" id="KW-1133">Transmembrane helix</keyword>
<evidence type="ECO:0000256" key="9">
    <source>
        <dbReference type="HAMAP-Rule" id="MF_00236"/>
    </source>
</evidence>
<keyword evidence="2 9" id="KW-0813">Transport</keyword>
<comment type="function">
    <text evidence="9">Part of the twin-arginine translocation (Tat) system that transports large folded proteins containing a characteristic twin-arginine motif in their signal peptide across membranes. TatA could form the protein-conducting channel of the Tat system.</text>
</comment>
<dbReference type="HAMAP" id="MF_00236">
    <property type="entry name" value="TatA_E"/>
    <property type="match status" value="1"/>
</dbReference>
<feature type="region of interest" description="Disordered" evidence="10">
    <location>
        <begin position="45"/>
        <end position="104"/>
    </location>
</feature>
<name>A0A1I0WB10_9CELL</name>
<dbReference type="STRING" id="988821.SAMN05421867_102301"/>
<keyword evidence="12" id="KW-1185">Reference proteome</keyword>
<gene>
    <name evidence="9" type="primary">tatA</name>
    <name evidence="11" type="ORF">SAMN05421867_102301</name>
</gene>
<sequence length="104" mass="10481">MRPTATHLIILLLVVVLLFGANRLPGLARSVGQSLKIFKSEVKDLRTDDEATPPAQHGATSTTAAPAPTAYTGPVNPGPTAGTSPVPPQGTTTAPAPGGHAPQA</sequence>
<evidence type="ECO:0000256" key="5">
    <source>
        <dbReference type="ARBA" id="ARBA00022927"/>
    </source>
</evidence>
<protein>
    <recommendedName>
        <fullName evidence="9">Sec-independent protein translocase protein TatA</fullName>
    </recommendedName>
</protein>
<evidence type="ECO:0000256" key="6">
    <source>
        <dbReference type="ARBA" id="ARBA00022989"/>
    </source>
</evidence>
<keyword evidence="4 9" id="KW-0812">Transmembrane</keyword>
<feature type="compositionally biased region" description="Low complexity" evidence="10">
    <location>
        <begin position="59"/>
        <end position="72"/>
    </location>
</feature>
<evidence type="ECO:0000313" key="12">
    <source>
        <dbReference type="Proteomes" id="UP000199012"/>
    </source>
</evidence>
<keyword evidence="3 9" id="KW-1003">Cell membrane</keyword>
<dbReference type="InterPro" id="IPR003369">
    <property type="entry name" value="TatA/B/E"/>
</dbReference>
<reference evidence="12" key="1">
    <citation type="submission" date="2016-10" db="EMBL/GenBank/DDBJ databases">
        <authorList>
            <person name="Varghese N."/>
            <person name="Submissions S."/>
        </authorList>
    </citation>
    <scope>NUCLEOTIDE SEQUENCE [LARGE SCALE GENOMIC DNA]</scope>
    <source>
        <strain evidence="12">CGMCC 4.6945</strain>
    </source>
</reference>
<dbReference type="GO" id="GO:0008320">
    <property type="term" value="F:protein transmembrane transporter activity"/>
    <property type="evidence" value="ECO:0007669"/>
    <property type="project" value="UniProtKB-UniRule"/>
</dbReference>
<dbReference type="NCBIfam" id="TIGR01411">
    <property type="entry name" value="tatAE"/>
    <property type="match status" value="1"/>
</dbReference>
<dbReference type="EMBL" id="FOKA01000002">
    <property type="protein sequence ID" value="SFA85400.1"/>
    <property type="molecule type" value="Genomic_DNA"/>
</dbReference>
<evidence type="ECO:0000256" key="4">
    <source>
        <dbReference type="ARBA" id="ARBA00022692"/>
    </source>
</evidence>
<dbReference type="GO" id="GO:0033281">
    <property type="term" value="C:TAT protein transport complex"/>
    <property type="evidence" value="ECO:0007669"/>
    <property type="project" value="UniProtKB-UniRule"/>
</dbReference>
<feature type="compositionally biased region" description="Low complexity" evidence="10">
    <location>
        <begin position="89"/>
        <end position="104"/>
    </location>
</feature>